<feature type="region of interest" description="Disordered" evidence="1">
    <location>
        <begin position="117"/>
        <end position="157"/>
    </location>
</feature>
<comment type="caution">
    <text evidence="3">The sequence shown here is derived from an EMBL/GenBank/DDBJ whole genome shotgun (WGS) entry which is preliminary data.</text>
</comment>
<feature type="transmembrane region" description="Helical" evidence="2">
    <location>
        <begin position="17"/>
        <end position="39"/>
    </location>
</feature>
<feature type="compositionally biased region" description="Basic residues" evidence="1">
    <location>
        <begin position="129"/>
        <end position="141"/>
    </location>
</feature>
<dbReference type="InterPro" id="IPR021848">
    <property type="entry name" value="HODM_asu-like"/>
</dbReference>
<proteinExistence type="predicted"/>
<protein>
    <submittedName>
        <fullName evidence="3">Uncharacterized protein</fullName>
    </submittedName>
</protein>
<keyword evidence="4" id="KW-1185">Reference proteome</keyword>
<dbReference type="OrthoDB" id="5309803at2759"/>
<dbReference type="Proteomes" id="UP000034947">
    <property type="component" value="Unassembled WGS sequence"/>
</dbReference>
<accession>A0A0F8UNC1</accession>
<evidence type="ECO:0000256" key="2">
    <source>
        <dbReference type="SAM" id="Phobius"/>
    </source>
</evidence>
<sequence length="228" mass="26033">MAWYSLLPADLIYIESWVVRIFILLGILTILPWAVLIVFDFGLYIWRILTYEIPVVGGRARGMQRPRAPSLNELPDRLRLGAYDETDEKEFGVDVNKGGRELQLQLQLQMKPQNKCSLASIPSAPGKQTTKKKGKKKKSTSSKHTQPTPPAPAGFDPRIKLGRRLADIHSPVPGYKEKLQRSMDRFFARLEAGKFVQRVNWSVMTGETGLFAFHTYIRTQFKLSRMKD</sequence>
<keyword evidence="2" id="KW-0472">Membrane</keyword>
<evidence type="ECO:0000313" key="3">
    <source>
        <dbReference type="EMBL" id="KKK12331.1"/>
    </source>
</evidence>
<keyword evidence="2" id="KW-1133">Transmembrane helix</keyword>
<keyword evidence="2" id="KW-0812">Transmembrane</keyword>
<dbReference type="AlphaFoldDB" id="A0A0F8UNC1"/>
<evidence type="ECO:0000256" key="1">
    <source>
        <dbReference type="SAM" id="MobiDB-lite"/>
    </source>
</evidence>
<name>A0A0F8UNC1_9EURO</name>
<reference evidence="3 4" key="1">
    <citation type="submission" date="2015-02" db="EMBL/GenBank/DDBJ databases">
        <title>Draft Genome Sequences of Two Closely-Related Aflatoxigenic Aspergillus Species Obtained from the Cote d'Ivoire.</title>
        <authorList>
            <person name="Moore G.G."/>
            <person name="Beltz S.B."/>
            <person name="Mack B.M."/>
        </authorList>
    </citation>
    <scope>NUCLEOTIDE SEQUENCE [LARGE SCALE GENOMIC DNA]</scope>
    <source>
        <strain evidence="3 4">SRRC1432</strain>
    </source>
</reference>
<organism evidence="3 4">
    <name type="scientific">Aspergillus ochraceoroseus</name>
    <dbReference type="NCBI Taxonomy" id="138278"/>
    <lineage>
        <taxon>Eukaryota</taxon>
        <taxon>Fungi</taxon>
        <taxon>Dikarya</taxon>
        <taxon>Ascomycota</taxon>
        <taxon>Pezizomycotina</taxon>
        <taxon>Eurotiomycetes</taxon>
        <taxon>Eurotiomycetidae</taxon>
        <taxon>Eurotiales</taxon>
        <taxon>Aspergillaceae</taxon>
        <taxon>Aspergillus</taxon>
        <taxon>Aspergillus subgen. Nidulantes</taxon>
    </lineage>
</organism>
<gene>
    <name evidence="3" type="ORF">AOCH_002819</name>
</gene>
<evidence type="ECO:0000313" key="4">
    <source>
        <dbReference type="Proteomes" id="UP000034947"/>
    </source>
</evidence>
<dbReference type="Pfam" id="PF11927">
    <property type="entry name" value="HODM_asu-like"/>
    <property type="match status" value="1"/>
</dbReference>
<dbReference type="VEuPathDB" id="FungiDB:P175DRAFT_0515537"/>
<dbReference type="EMBL" id="JYKN01003481">
    <property type="protein sequence ID" value="KKK12331.1"/>
    <property type="molecule type" value="Genomic_DNA"/>
</dbReference>